<dbReference type="AlphaFoldDB" id="A0A6N2MAS4"/>
<evidence type="ECO:0000256" key="4">
    <source>
        <dbReference type="ARBA" id="ARBA00022729"/>
    </source>
</evidence>
<feature type="domain" description="Alpha galactosidase C-terminal" evidence="8">
    <location>
        <begin position="33"/>
        <end position="85"/>
    </location>
</feature>
<dbReference type="PANTHER" id="PTHR11452">
    <property type="entry name" value="ALPHA-GALACTOSIDASE/ALPHA-N-ACETYLGALACTOSAMINIDASE"/>
    <property type="match status" value="1"/>
</dbReference>
<evidence type="ECO:0000256" key="6">
    <source>
        <dbReference type="ARBA" id="ARBA00023157"/>
    </source>
</evidence>
<dbReference type="PANTHER" id="PTHR11452:SF33">
    <property type="entry name" value="ALPHA-GALACTOSIDASE 2"/>
    <property type="match status" value="1"/>
</dbReference>
<dbReference type="Gene3D" id="2.60.40.1180">
    <property type="entry name" value="Golgi alpha-mannosidase II"/>
    <property type="match status" value="1"/>
</dbReference>
<keyword evidence="5" id="KW-0378">Hydrolase</keyword>
<evidence type="ECO:0000256" key="5">
    <source>
        <dbReference type="ARBA" id="ARBA00022801"/>
    </source>
</evidence>
<dbReference type="EMBL" id="CAADRP010001731">
    <property type="protein sequence ID" value="VFU50668.1"/>
    <property type="molecule type" value="Genomic_DNA"/>
</dbReference>
<comment type="similarity">
    <text evidence="2">Belongs to the glycosyl hydrolase 27 family.</text>
</comment>
<comment type="catalytic activity">
    <reaction evidence="1">
        <text>Hydrolysis of terminal, non-reducing alpha-D-galactose residues in alpha-D-galactosides, including galactose oligosaccharides, galactomannans and galactolipids.</text>
        <dbReference type="EC" id="3.2.1.22"/>
    </reaction>
</comment>
<keyword evidence="6" id="KW-1015">Disulfide bond</keyword>
<keyword evidence="7" id="KW-0326">Glycosidase</keyword>
<protein>
    <recommendedName>
        <fullName evidence="3">alpha-galactosidase</fullName>
        <ecNumber evidence="3">3.2.1.22</ecNumber>
    </recommendedName>
</protein>
<evidence type="ECO:0000259" key="8">
    <source>
        <dbReference type="Pfam" id="PF17801"/>
    </source>
</evidence>
<dbReference type="Pfam" id="PF17801">
    <property type="entry name" value="Melibiase_C"/>
    <property type="match status" value="1"/>
</dbReference>
<name>A0A6N2MAS4_SALVM</name>
<organism evidence="9">
    <name type="scientific">Salix viminalis</name>
    <name type="common">Common osier</name>
    <name type="synonym">Basket willow</name>
    <dbReference type="NCBI Taxonomy" id="40686"/>
    <lineage>
        <taxon>Eukaryota</taxon>
        <taxon>Viridiplantae</taxon>
        <taxon>Streptophyta</taxon>
        <taxon>Embryophyta</taxon>
        <taxon>Tracheophyta</taxon>
        <taxon>Spermatophyta</taxon>
        <taxon>Magnoliopsida</taxon>
        <taxon>eudicotyledons</taxon>
        <taxon>Gunneridae</taxon>
        <taxon>Pentapetalae</taxon>
        <taxon>rosids</taxon>
        <taxon>fabids</taxon>
        <taxon>Malpighiales</taxon>
        <taxon>Salicaceae</taxon>
        <taxon>Saliceae</taxon>
        <taxon>Salix</taxon>
    </lineage>
</organism>
<dbReference type="Gene3D" id="3.20.20.70">
    <property type="entry name" value="Aldolase class I"/>
    <property type="match status" value="1"/>
</dbReference>
<accession>A0A6N2MAS4</accession>
<keyword evidence="4" id="KW-0732">Signal</keyword>
<sequence length="91" mass="10130">MSNETLEILSNKEVIEVNQDKLGVQGKKAKNNGDLEVWAGPLSNEKVAVVLWKRCSSRATVTAYWPDIGLESTTTVSARDLWAVRSLVYLH</sequence>
<dbReference type="GO" id="GO:0004557">
    <property type="term" value="F:alpha-galactosidase activity"/>
    <property type="evidence" value="ECO:0007669"/>
    <property type="project" value="UniProtKB-EC"/>
</dbReference>
<reference evidence="9" key="1">
    <citation type="submission" date="2019-03" db="EMBL/GenBank/DDBJ databases">
        <authorList>
            <person name="Mank J."/>
            <person name="Almeida P."/>
        </authorList>
    </citation>
    <scope>NUCLEOTIDE SEQUENCE</scope>
    <source>
        <strain evidence="9">78183</strain>
    </source>
</reference>
<gene>
    <name evidence="9" type="ORF">SVIM_LOCUS338262</name>
</gene>
<dbReference type="InterPro" id="IPR013785">
    <property type="entry name" value="Aldolase_TIM"/>
</dbReference>
<dbReference type="GO" id="GO:0005975">
    <property type="term" value="P:carbohydrate metabolic process"/>
    <property type="evidence" value="ECO:0007669"/>
    <property type="project" value="InterPro"/>
</dbReference>
<evidence type="ECO:0000256" key="7">
    <source>
        <dbReference type="ARBA" id="ARBA00023295"/>
    </source>
</evidence>
<evidence type="ECO:0000256" key="3">
    <source>
        <dbReference type="ARBA" id="ARBA00012755"/>
    </source>
</evidence>
<dbReference type="InterPro" id="IPR002241">
    <property type="entry name" value="Glyco_hydro_27"/>
</dbReference>
<dbReference type="GO" id="GO:0009505">
    <property type="term" value="C:plant-type cell wall"/>
    <property type="evidence" value="ECO:0007669"/>
    <property type="project" value="TreeGrafter"/>
</dbReference>
<evidence type="ECO:0000256" key="1">
    <source>
        <dbReference type="ARBA" id="ARBA00001255"/>
    </source>
</evidence>
<dbReference type="SUPFAM" id="SSF51011">
    <property type="entry name" value="Glycosyl hydrolase domain"/>
    <property type="match status" value="1"/>
</dbReference>
<evidence type="ECO:0000256" key="2">
    <source>
        <dbReference type="ARBA" id="ARBA00009743"/>
    </source>
</evidence>
<dbReference type="EC" id="3.2.1.22" evidence="3"/>
<dbReference type="InterPro" id="IPR013780">
    <property type="entry name" value="Glyco_hydro_b"/>
</dbReference>
<dbReference type="FunFam" id="2.60.40.1180:FF:000008">
    <property type="entry name" value="Alpha-galactosidase"/>
    <property type="match status" value="1"/>
</dbReference>
<evidence type="ECO:0000313" key="9">
    <source>
        <dbReference type="EMBL" id="VFU50668.1"/>
    </source>
</evidence>
<proteinExistence type="inferred from homology"/>
<dbReference type="InterPro" id="IPR041233">
    <property type="entry name" value="Melibiase_C"/>
</dbReference>